<feature type="transmembrane region" description="Helical" evidence="1">
    <location>
        <begin position="120"/>
        <end position="138"/>
    </location>
</feature>
<keyword evidence="1" id="KW-1133">Transmembrane helix</keyword>
<proteinExistence type="predicted"/>
<dbReference type="EMBL" id="JABWGO010000012">
    <property type="protein sequence ID" value="NUW45376.1"/>
    <property type="molecule type" value="Genomic_DNA"/>
</dbReference>
<keyword evidence="1" id="KW-0812">Transmembrane</keyword>
<evidence type="ECO:0000256" key="1">
    <source>
        <dbReference type="SAM" id="Phobius"/>
    </source>
</evidence>
<gene>
    <name evidence="2" type="ORF">HT134_35430</name>
</gene>
<comment type="caution">
    <text evidence="2">The sequence shown here is derived from an EMBL/GenBank/DDBJ whole genome shotgun (WGS) entry which is preliminary data.</text>
</comment>
<feature type="transmembrane region" description="Helical" evidence="1">
    <location>
        <begin position="84"/>
        <end position="108"/>
    </location>
</feature>
<dbReference type="AlphaFoldDB" id="A0A7Y6MG49"/>
<protein>
    <submittedName>
        <fullName evidence="2">Uncharacterized protein</fullName>
    </submittedName>
</protein>
<feature type="transmembrane region" description="Helical" evidence="1">
    <location>
        <begin position="43"/>
        <end position="64"/>
    </location>
</feature>
<keyword evidence="3" id="KW-1185">Reference proteome</keyword>
<sequence>MIQAIARVRGLSKALVACSYGAAVLTLTWLTQDGHLGDAMFGVMAMMLMAFPLSLAGGSLYGTLQQLIYPTKHDDPTYGVNYPYAWDYVLMAWPGIVIAIVLAVLLAWRRTRTAGRVSGWFLAAAVIVTGVVTIFDDWGPRRPYGWPFLVYGLIMATGLIAVGRTAVEEAAAADV</sequence>
<feature type="transmembrane region" description="Helical" evidence="1">
    <location>
        <begin position="144"/>
        <end position="162"/>
    </location>
</feature>
<name>A0A7Y6MG49_9ACTN</name>
<dbReference type="RefSeq" id="WP_175604861.1">
    <property type="nucleotide sequence ID" value="NZ_JABWGO010000012.1"/>
</dbReference>
<organism evidence="2 3">
    <name type="scientific">Nonomuraea rhodomycinica</name>
    <dbReference type="NCBI Taxonomy" id="1712872"/>
    <lineage>
        <taxon>Bacteria</taxon>
        <taxon>Bacillati</taxon>
        <taxon>Actinomycetota</taxon>
        <taxon>Actinomycetes</taxon>
        <taxon>Streptosporangiales</taxon>
        <taxon>Streptosporangiaceae</taxon>
        <taxon>Nonomuraea</taxon>
    </lineage>
</organism>
<keyword evidence="1" id="KW-0472">Membrane</keyword>
<evidence type="ECO:0000313" key="2">
    <source>
        <dbReference type="EMBL" id="NUW45376.1"/>
    </source>
</evidence>
<evidence type="ECO:0000313" key="3">
    <source>
        <dbReference type="Proteomes" id="UP000546126"/>
    </source>
</evidence>
<dbReference type="Proteomes" id="UP000546126">
    <property type="component" value="Unassembled WGS sequence"/>
</dbReference>
<accession>A0A7Y6MG49</accession>
<reference evidence="2 3" key="1">
    <citation type="submission" date="2020-06" db="EMBL/GenBank/DDBJ databases">
        <authorList>
            <person name="Chanama M."/>
        </authorList>
    </citation>
    <scope>NUCLEOTIDE SEQUENCE [LARGE SCALE GENOMIC DNA]</scope>
    <source>
        <strain evidence="2 3">TBRC6557</strain>
    </source>
</reference>